<accession>A0A364V4D6</accession>
<evidence type="ECO:0000313" key="2">
    <source>
        <dbReference type="EMBL" id="RAV31505.1"/>
    </source>
</evidence>
<evidence type="ECO:0000313" key="3">
    <source>
        <dbReference type="Proteomes" id="UP000251577"/>
    </source>
</evidence>
<gene>
    <name evidence="2" type="ORF">DLJ54_07960</name>
</gene>
<dbReference type="AlphaFoldDB" id="A0A364V4D6"/>
<comment type="caution">
    <text evidence="2">The sequence shown here is derived from an EMBL/GenBank/DDBJ whole genome shotgun (WGS) entry which is preliminary data.</text>
</comment>
<dbReference type="RefSeq" id="WP_113631207.1">
    <property type="nucleotide sequence ID" value="NZ_QHCV01000084.1"/>
</dbReference>
<dbReference type="InterPro" id="IPR045522">
    <property type="entry name" value="DUF6474"/>
</dbReference>
<dbReference type="EMBL" id="QHCV01000084">
    <property type="protein sequence ID" value="RAV31505.1"/>
    <property type="molecule type" value="Genomic_DNA"/>
</dbReference>
<feature type="region of interest" description="Disordered" evidence="1">
    <location>
        <begin position="1"/>
        <end position="21"/>
    </location>
</feature>
<sequence>MGLLKKMRKRRQERKAAYRAAKVRAKAEAKASTKLEQRKEAYLRKTAKQVRKYEAKELKQRRKHEEKMAKAAVEQIKQGSLNSKTIMRYATATRVAAPVALPLLYRALNQARSASEGSMAYRAGVDREDMVEYSQDGAAHKARIKKVRKSLDDHGVPSGFAKDVKDRMDVLDDAVDNTSTMNEDQTKRVLKSIEKELGLVERQIAAKRS</sequence>
<reference evidence="2 3" key="1">
    <citation type="journal article" date="2018" name="Syst. Appl. Microbiol.">
        <title>Corynebacterium heidelbergense sp. nov., isolated from the preen glands of Egyptian geese (Alopochen aegyptiacus).</title>
        <authorList>
            <person name="Braun M.S."/>
            <person name="Wang E."/>
            <person name="Zimmermann S."/>
            <person name="Wink M."/>
        </authorList>
    </citation>
    <scope>NUCLEOTIDE SEQUENCE [LARGE SCALE GENOMIC DNA]</scope>
    <source>
        <strain evidence="2 3">647</strain>
    </source>
</reference>
<evidence type="ECO:0000256" key="1">
    <source>
        <dbReference type="SAM" id="MobiDB-lite"/>
    </source>
</evidence>
<dbReference type="Pfam" id="PF20079">
    <property type="entry name" value="DUF6474"/>
    <property type="match status" value="1"/>
</dbReference>
<name>A0A364V4D6_9CORY</name>
<protein>
    <submittedName>
        <fullName evidence="2">Uncharacterized protein</fullName>
    </submittedName>
</protein>
<keyword evidence="3" id="KW-1185">Reference proteome</keyword>
<feature type="compositionally biased region" description="Basic residues" evidence="1">
    <location>
        <begin position="1"/>
        <end position="13"/>
    </location>
</feature>
<organism evidence="2 3">
    <name type="scientific">Corynebacterium heidelbergense</name>
    <dbReference type="NCBI Taxonomy" id="2055947"/>
    <lineage>
        <taxon>Bacteria</taxon>
        <taxon>Bacillati</taxon>
        <taxon>Actinomycetota</taxon>
        <taxon>Actinomycetes</taxon>
        <taxon>Mycobacteriales</taxon>
        <taxon>Corynebacteriaceae</taxon>
        <taxon>Corynebacterium</taxon>
    </lineage>
</organism>
<proteinExistence type="predicted"/>
<dbReference type="Proteomes" id="UP000251577">
    <property type="component" value="Unassembled WGS sequence"/>
</dbReference>